<feature type="compositionally biased region" description="Polar residues" evidence="9">
    <location>
        <begin position="345"/>
        <end position="357"/>
    </location>
</feature>
<accession>A0A6J6SCU7</accession>
<evidence type="ECO:0000259" key="11">
    <source>
        <dbReference type="Pfam" id="PF02096"/>
    </source>
</evidence>
<evidence type="ECO:0000256" key="8">
    <source>
        <dbReference type="ARBA" id="ARBA00023186"/>
    </source>
</evidence>
<evidence type="ECO:0000256" key="4">
    <source>
        <dbReference type="ARBA" id="ARBA00022692"/>
    </source>
</evidence>
<dbReference type="GO" id="GO:0051205">
    <property type="term" value="P:protein insertion into membrane"/>
    <property type="evidence" value="ECO:0007669"/>
    <property type="project" value="TreeGrafter"/>
</dbReference>
<dbReference type="InterPro" id="IPR047196">
    <property type="entry name" value="YidC_ALB_C"/>
</dbReference>
<dbReference type="CDD" id="cd20070">
    <property type="entry name" value="5TM_YidC_Alb3"/>
    <property type="match status" value="1"/>
</dbReference>
<dbReference type="GO" id="GO:0005886">
    <property type="term" value="C:plasma membrane"/>
    <property type="evidence" value="ECO:0007669"/>
    <property type="project" value="UniProtKB-SubCell"/>
</dbReference>
<dbReference type="NCBIfam" id="TIGR03592">
    <property type="entry name" value="yidC_oxa1_cterm"/>
    <property type="match status" value="1"/>
</dbReference>
<evidence type="ECO:0000313" key="13">
    <source>
        <dbReference type="EMBL" id="CAB4910685.1"/>
    </source>
</evidence>
<dbReference type="EMBL" id="CAFBMH010000050">
    <property type="protein sequence ID" value="CAB4910685.1"/>
    <property type="molecule type" value="Genomic_DNA"/>
</dbReference>
<protein>
    <submittedName>
        <fullName evidence="12">Unannotated protein</fullName>
    </submittedName>
</protein>
<dbReference type="EMBL" id="CAEZYR010000013">
    <property type="protein sequence ID" value="CAB4732357.1"/>
    <property type="molecule type" value="Genomic_DNA"/>
</dbReference>
<evidence type="ECO:0000313" key="14">
    <source>
        <dbReference type="EMBL" id="CAB4994691.1"/>
    </source>
</evidence>
<feature type="domain" description="Membrane insertase YidC/Oxa/ALB C-terminal" evidence="11">
    <location>
        <begin position="22"/>
        <end position="265"/>
    </location>
</feature>
<evidence type="ECO:0000256" key="6">
    <source>
        <dbReference type="ARBA" id="ARBA00022989"/>
    </source>
</evidence>
<keyword evidence="7 10" id="KW-0472">Membrane</keyword>
<evidence type="ECO:0000256" key="3">
    <source>
        <dbReference type="ARBA" id="ARBA00022475"/>
    </source>
</evidence>
<keyword evidence="5" id="KW-0653">Protein transport</keyword>
<dbReference type="InterPro" id="IPR028055">
    <property type="entry name" value="YidC/Oxa/ALB_C"/>
</dbReference>
<feature type="transmembrane region" description="Helical" evidence="10">
    <location>
        <begin position="229"/>
        <end position="251"/>
    </location>
</feature>
<dbReference type="EMBL" id="CAFBOS010000064">
    <property type="protein sequence ID" value="CAB4994691.1"/>
    <property type="molecule type" value="Genomic_DNA"/>
</dbReference>
<reference evidence="12" key="1">
    <citation type="submission" date="2020-05" db="EMBL/GenBank/DDBJ databases">
        <authorList>
            <person name="Chiriac C."/>
            <person name="Salcher M."/>
            <person name="Ghai R."/>
            <person name="Kavagutti S V."/>
        </authorList>
    </citation>
    <scope>NUCLEOTIDE SEQUENCE</scope>
</reference>
<evidence type="ECO:0000256" key="10">
    <source>
        <dbReference type="SAM" id="Phobius"/>
    </source>
</evidence>
<keyword evidence="6 10" id="KW-1133">Transmembrane helix</keyword>
<dbReference type="InterPro" id="IPR001708">
    <property type="entry name" value="YidC/ALB3/OXA1/COX18"/>
</dbReference>
<evidence type="ECO:0000256" key="2">
    <source>
        <dbReference type="ARBA" id="ARBA00022448"/>
    </source>
</evidence>
<evidence type="ECO:0000256" key="7">
    <source>
        <dbReference type="ARBA" id="ARBA00023136"/>
    </source>
</evidence>
<feature type="transmembrane region" description="Helical" evidence="10">
    <location>
        <begin position="20"/>
        <end position="42"/>
    </location>
</feature>
<dbReference type="AlphaFoldDB" id="A0A6J6SCU7"/>
<feature type="transmembrane region" description="Helical" evidence="10">
    <location>
        <begin position="188"/>
        <end position="209"/>
    </location>
</feature>
<dbReference type="Pfam" id="PF02096">
    <property type="entry name" value="60KD_IMP"/>
    <property type="match status" value="1"/>
</dbReference>
<dbReference type="GO" id="GO:0015031">
    <property type="term" value="P:protein transport"/>
    <property type="evidence" value="ECO:0007669"/>
    <property type="project" value="UniProtKB-KW"/>
</dbReference>
<dbReference type="PANTHER" id="PTHR12428:SF65">
    <property type="entry name" value="CYTOCHROME C OXIDASE ASSEMBLY PROTEIN COX18, MITOCHONDRIAL"/>
    <property type="match status" value="1"/>
</dbReference>
<feature type="region of interest" description="Disordered" evidence="9">
    <location>
        <begin position="306"/>
        <end position="370"/>
    </location>
</feature>
<sequence length="370" mass="40703">MDQLFKLIAGLLSGLYALTGSYGLAIVLLTLVVMTITTPLTIKGTKSMMQMQRLQPELKKIQERYRDDREKMNQELLAFYKANNINPVGGCLPMFIQLPVFAILYRVLHGLTQRATNIGMQIGTTTANLRDATPFAQVNQPKRNFQPGYISKTSEMYQDLSRTNQMKSLGFDLSDNARSALERGLSHSLPYLILIVIVAVTGVVQQRQIQGRSSGVAQVNSQQQMIMKIMPFFLPLISFTLSAGLVVYFVVSNLWRVGQQAFITRTLYNNAKHPPIIESTAVEVPAEAKKTPAKAVRATRVTNGSVAIDDDDLPSRSVMGRNRREGTAAKAARLPAPAKPKPVSPTVSGRVTPSGSSATARPAKTKKKRK</sequence>
<gene>
    <name evidence="12" type="ORF">UFOPK2754_00568</name>
    <name evidence="13" type="ORF">UFOPK3543_01481</name>
    <name evidence="14" type="ORF">UFOPK3967_01244</name>
</gene>
<evidence type="ECO:0000256" key="9">
    <source>
        <dbReference type="SAM" id="MobiDB-lite"/>
    </source>
</evidence>
<keyword evidence="3" id="KW-1003">Cell membrane</keyword>
<organism evidence="12">
    <name type="scientific">freshwater metagenome</name>
    <dbReference type="NCBI Taxonomy" id="449393"/>
    <lineage>
        <taxon>unclassified sequences</taxon>
        <taxon>metagenomes</taxon>
        <taxon>ecological metagenomes</taxon>
    </lineage>
</organism>
<proteinExistence type="predicted"/>
<dbReference type="PANTHER" id="PTHR12428">
    <property type="entry name" value="OXA1"/>
    <property type="match status" value="1"/>
</dbReference>
<name>A0A6J6SCU7_9ZZZZ</name>
<comment type="subcellular location">
    <subcellularLocation>
        <location evidence="1">Cell membrane</location>
        <topology evidence="1">Multi-pass membrane protein</topology>
    </subcellularLocation>
</comment>
<keyword evidence="8" id="KW-0143">Chaperone</keyword>
<keyword evidence="4 10" id="KW-0812">Transmembrane</keyword>
<evidence type="ECO:0000313" key="12">
    <source>
        <dbReference type="EMBL" id="CAB4732357.1"/>
    </source>
</evidence>
<dbReference type="GO" id="GO:0032977">
    <property type="term" value="F:membrane insertase activity"/>
    <property type="evidence" value="ECO:0007669"/>
    <property type="project" value="InterPro"/>
</dbReference>
<keyword evidence="2" id="KW-0813">Transport</keyword>
<evidence type="ECO:0000256" key="5">
    <source>
        <dbReference type="ARBA" id="ARBA00022927"/>
    </source>
</evidence>
<evidence type="ECO:0000256" key="1">
    <source>
        <dbReference type="ARBA" id="ARBA00004651"/>
    </source>
</evidence>